<dbReference type="EMBL" id="JBHLWQ010000108">
    <property type="protein sequence ID" value="MFC0200956.1"/>
    <property type="molecule type" value="Genomic_DNA"/>
</dbReference>
<comment type="caution">
    <text evidence="1">The sequence shown here is derived from an EMBL/GenBank/DDBJ whole genome shotgun (WGS) entry which is preliminary data.</text>
</comment>
<proteinExistence type="predicted"/>
<keyword evidence="2" id="KW-1185">Reference proteome</keyword>
<reference evidence="1 2" key="1">
    <citation type="submission" date="2024-09" db="EMBL/GenBank/DDBJ databases">
        <authorList>
            <person name="Sun Q."/>
            <person name="Mori K."/>
        </authorList>
    </citation>
    <scope>NUCLEOTIDE SEQUENCE [LARGE SCALE GENOMIC DNA]</scope>
    <source>
        <strain evidence="1 2">CCM 7904</strain>
    </source>
</reference>
<accession>A0ABV6CJN6</accession>
<evidence type="ECO:0000313" key="1">
    <source>
        <dbReference type="EMBL" id="MFC0200956.1"/>
    </source>
</evidence>
<dbReference type="Proteomes" id="UP001589795">
    <property type="component" value="Unassembled WGS sequence"/>
</dbReference>
<feature type="non-terminal residue" evidence="1">
    <location>
        <position position="1"/>
    </location>
</feature>
<evidence type="ECO:0000313" key="2">
    <source>
        <dbReference type="Proteomes" id="UP001589795"/>
    </source>
</evidence>
<name>A0ABV6CJN6_9RHOB</name>
<evidence type="ECO:0008006" key="3">
    <source>
        <dbReference type="Google" id="ProtNLM"/>
    </source>
</evidence>
<sequence length="75" mass="8331">ISSAAHYVVKGAAPNRDRSTRPSLPNEASIRRLVGAFLMEQTEEWTVQRGRYMTLETLAPVCDDVMVSLPAAQRD</sequence>
<organism evidence="1 2">
    <name type="scientific">Paracoccus rhizosphaerae</name>
    <dbReference type="NCBI Taxonomy" id="1133347"/>
    <lineage>
        <taxon>Bacteria</taxon>
        <taxon>Pseudomonadati</taxon>
        <taxon>Pseudomonadota</taxon>
        <taxon>Alphaproteobacteria</taxon>
        <taxon>Rhodobacterales</taxon>
        <taxon>Paracoccaceae</taxon>
        <taxon>Paracoccus</taxon>
    </lineage>
</organism>
<protein>
    <recommendedName>
        <fullName evidence="3">IS256 family transposase</fullName>
    </recommendedName>
</protein>
<gene>
    <name evidence="1" type="ORF">ACFFIZ_11710</name>
</gene>